<comment type="caution">
    <text evidence="2">The sequence shown here is derived from an EMBL/GenBank/DDBJ whole genome shotgun (WGS) entry which is preliminary data.</text>
</comment>
<organism evidence="2 3">
    <name type="scientific">Paramecium pentaurelia</name>
    <dbReference type="NCBI Taxonomy" id="43138"/>
    <lineage>
        <taxon>Eukaryota</taxon>
        <taxon>Sar</taxon>
        <taxon>Alveolata</taxon>
        <taxon>Ciliophora</taxon>
        <taxon>Intramacronucleata</taxon>
        <taxon>Oligohymenophorea</taxon>
        <taxon>Peniculida</taxon>
        <taxon>Parameciidae</taxon>
        <taxon>Paramecium</taxon>
    </lineage>
</organism>
<dbReference type="OrthoDB" id="10365778at2759"/>
<evidence type="ECO:0008006" key="4">
    <source>
        <dbReference type="Google" id="ProtNLM"/>
    </source>
</evidence>
<keyword evidence="1" id="KW-1133">Transmembrane helix</keyword>
<reference evidence="2" key="1">
    <citation type="submission" date="2021-01" db="EMBL/GenBank/DDBJ databases">
        <authorList>
            <consortium name="Genoscope - CEA"/>
            <person name="William W."/>
        </authorList>
    </citation>
    <scope>NUCLEOTIDE SEQUENCE</scope>
</reference>
<sequence length="441" mass="52638">MESEDDTSKLNYAIIMTLLQLIFIILTLYYCNIVYKLRDQYPIKQLSPILTLFSGGFYQIFATIILFVDIINDLKHDFFKETYEHSEPQIILIQIISFFQLWSRGCCYTLQLMKFARIAIALNKKQLKQNTKIAKLFSDEKKLLFISLLQGLLFFPLPTYIQCKLQSKPMLLAMQVYKEHKNLVALSILLQEGLTVIIIGIIQTKSIQDNLFKLTLYPQFLFIIWYSLTTIIPINERLITFSFWVRCQIMVYLFVSLPTYFVEQLPNIYITTKQIKNIEIIISKKFNQFYKNNLVLISFTKYLIFKDKHNSPEFQLKNYQNEQQVIHPQKNYYQKLLQILILVNDNIQQCGNNYIQADQFYKLNQEFNFFESYQDLQQVQQGLIRNIKQIYQNEYQNTVAYYNLYLNSKHNEIVKYNLEMLNIKLEEFECFEETQLNSPLL</sequence>
<evidence type="ECO:0000313" key="3">
    <source>
        <dbReference type="Proteomes" id="UP000689195"/>
    </source>
</evidence>
<feature type="transmembrane region" description="Helical" evidence="1">
    <location>
        <begin position="143"/>
        <end position="162"/>
    </location>
</feature>
<name>A0A8S1XF40_9CILI</name>
<evidence type="ECO:0000256" key="1">
    <source>
        <dbReference type="SAM" id="Phobius"/>
    </source>
</evidence>
<keyword evidence="1" id="KW-0472">Membrane</keyword>
<feature type="transmembrane region" description="Helical" evidence="1">
    <location>
        <begin position="214"/>
        <end position="235"/>
    </location>
</feature>
<evidence type="ECO:0000313" key="2">
    <source>
        <dbReference type="EMBL" id="CAD8199451.1"/>
    </source>
</evidence>
<proteinExistence type="predicted"/>
<feature type="transmembrane region" description="Helical" evidence="1">
    <location>
        <begin position="47"/>
        <end position="71"/>
    </location>
</feature>
<keyword evidence="3" id="KW-1185">Reference proteome</keyword>
<protein>
    <recommendedName>
        <fullName evidence="4">Transmembrane protein</fullName>
    </recommendedName>
</protein>
<dbReference type="AlphaFoldDB" id="A0A8S1XF40"/>
<dbReference type="Proteomes" id="UP000689195">
    <property type="component" value="Unassembled WGS sequence"/>
</dbReference>
<keyword evidence="1" id="KW-0812">Transmembrane</keyword>
<accession>A0A8S1XF40</accession>
<dbReference type="EMBL" id="CAJJDO010000121">
    <property type="protein sequence ID" value="CAD8199451.1"/>
    <property type="molecule type" value="Genomic_DNA"/>
</dbReference>
<gene>
    <name evidence="2" type="ORF">PPENT_87.1.T1210186</name>
</gene>
<feature type="transmembrane region" description="Helical" evidence="1">
    <location>
        <begin position="12"/>
        <end position="35"/>
    </location>
</feature>
<feature type="transmembrane region" description="Helical" evidence="1">
    <location>
        <begin position="182"/>
        <end position="202"/>
    </location>
</feature>
<feature type="transmembrane region" description="Helical" evidence="1">
    <location>
        <begin position="241"/>
        <end position="262"/>
    </location>
</feature>